<accession>Q6K7X4</accession>
<evidence type="ECO:0000313" key="3">
    <source>
        <dbReference type="Proteomes" id="UP000000763"/>
    </source>
</evidence>
<feature type="chain" id="PRO_5004276951" description="Secreted protein" evidence="1">
    <location>
        <begin position="25"/>
        <end position="64"/>
    </location>
</feature>
<proteinExistence type="predicted"/>
<dbReference type="AlphaFoldDB" id="Q6K7X4"/>
<evidence type="ECO:0008006" key="4">
    <source>
        <dbReference type="Google" id="ProtNLM"/>
    </source>
</evidence>
<dbReference type="Proteomes" id="UP000000763">
    <property type="component" value="Chromosome 2"/>
</dbReference>
<evidence type="ECO:0000313" key="2">
    <source>
        <dbReference type="EMBL" id="BAD19466.1"/>
    </source>
</evidence>
<organism evidence="2 3">
    <name type="scientific">Oryza sativa subsp. japonica</name>
    <name type="common">Rice</name>
    <dbReference type="NCBI Taxonomy" id="39947"/>
    <lineage>
        <taxon>Eukaryota</taxon>
        <taxon>Viridiplantae</taxon>
        <taxon>Streptophyta</taxon>
        <taxon>Embryophyta</taxon>
        <taxon>Tracheophyta</taxon>
        <taxon>Spermatophyta</taxon>
        <taxon>Magnoliopsida</taxon>
        <taxon>Liliopsida</taxon>
        <taxon>Poales</taxon>
        <taxon>Poaceae</taxon>
        <taxon>BOP clade</taxon>
        <taxon>Oryzoideae</taxon>
        <taxon>Oryzeae</taxon>
        <taxon>Oryzinae</taxon>
        <taxon>Oryza</taxon>
        <taxon>Oryza sativa</taxon>
    </lineage>
</organism>
<sequence length="64" mass="6544">MAVYDTPTLVVIVVVVVVVDTVTAADPAENGHKGQPEPCRGGAAGVAAIGARLNTEAARRVILY</sequence>
<keyword evidence="1" id="KW-0732">Signal</keyword>
<dbReference type="EMBL" id="AP004747">
    <property type="protein sequence ID" value="BAD19466.1"/>
    <property type="molecule type" value="Genomic_DNA"/>
</dbReference>
<evidence type="ECO:0000256" key="1">
    <source>
        <dbReference type="SAM" id="SignalP"/>
    </source>
</evidence>
<feature type="signal peptide" evidence="1">
    <location>
        <begin position="1"/>
        <end position="24"/>
    </location>
</feature>
<reference evidence="3" key="2">
    <citation type="journal article" date="2008" name="Nucleic Acids Res.">
        <title>The rice annotation project database (RAP-DB): 2008 update.</title>
        <authorList>
            <consortium name="The rice annotation project (RAP)"/>
        </authorList>
    </citation>
    <scope>GENOME REANNOTATION</scope>
    <source>
        <strain evidence="3">cv. Nipponbare</strain>
    </source>
</reference>
<reference evidence="3" key="1">
    <citation type="journal article" date="2005" name="Nature">
        <title>The map-based sequence of the rice genome.</title>
        <authorList>
            <consortium name="International rice genome sequencing project (IRGSP)"/>
            <person name="Matsumoto T."/>
            <person name="Wu J."/>
            <person name="Kanamori H."/>
            <person name="Katayose Y."/>
            <person name="Fujisawa M."/>
            <person name="Namiki N."/>
            <person name="Mizuno H."/>
            <person name="Yamamoto K."/>
            <person name="Antonio B.A."/>
            <person name="Baba T."/>
            <person name="Sakata K."/>
            <person name="Nagamura Y."/>
            <person name="Aoki H."/>
            <person name="Arikawa K."/>
            <person name="Arita K."/>
            <person name="Bito T."/>
            <person name="Chiden Y."/>
            <person name="Fujitsuka N."/>
            <person name="Fukunaka R."/>
            <person name="Hamada M."/>
            <person name="Harada C."/>
            <person name="Hayashi A."/>
            <person name="Hijishita S."/>
            <person name="Honda M."/>
            <person name="Hosokawa S."/>
            <person name="Ichikawa Y."/>
            <person name="Idonuma A."/>
            <person name="Iijima M."/>
            <person name="Ikeda M."/>
            <person name="Ikeno M."/>
            <person name="Ito K."/>
            <person name="Ito S."/>
            <person name="Ito T."/>
            <person name="Ito Y."/>
            <person name="Ito Y."/>
            <person name="Iwabuchi A."/>
            <person name="Kamiya K."/>
            <person name="Karasawa W."/>
            <person name="Kurita K."/>
            <person name="Katagiri S."/>
            <person name="Kikuta A."/>
            <person name="Kobayashi H."/>
            <person name="Kobayashi N."/>
            <person name="Machita K."/>
            <person name="Maehara T."/>
            <person name="Masukawa M."/>
            <person name="Mizubayashi T."/>
            <person name="Mukai Y."/>
            <person name="Nagasaki H."/>
            <person name="Nagata Y."/>
            <person name="Naito S."/>
            <person name="Nakashima M."/>
            <person name="Nakama Y."/>
            <person name="Nakamichi Y."/>
            <person name="Nakamura M."/>
            <person name="Meguro A."/>
            <person name="Negishi M."/>
            <person name="Ohta I."/>
            <person name="Ohta T."/>
            <person name="Okamoto M."/>
            <person name="Ono N."/>
            <person name="Saji S."/>
            <person name="Sakaguchi M."/>
            <person name="Sakai K."/>
            <person name="Shibata M."/>
            <person name="Shimokawa T."/>
            <person name="Song J."/>
            <person name="Takazaki Y."/>
            <person name="Terasawa K."/>
            <person name="Tsugane M."/>
            <person name="Tsuji K."/>
            <person name="Ueda S."/>
            <person name="Waki K."/>
            <person name="Yamagata H."/>
            <person name="Yamamoto M."/>
            <person name="Yamamoto S."/>
            <person name="Yamane H."/>
            <person name="Yoshiki S."/>
            <person name="Yoshihara R."/>
            <person name="Yukawa K."/>
            <person name="Zhong H."/>
            <person name="Yano M."/>
            <person name="Yuan Q."/>
            <person name="Ouyang S."/>
            <person name="Liu J."/>
            <person name="Jones K.M."/>
            <person name="Gansberger K."/>
            <person name="Moffat K."/>
            <person name="Hill J."/>
            <person name="Bera J."/>
            <person name="Fadrosh D."/>
            <person name="Jin S."/>
            <person name="Johri S."/>
            <person name="Kim M."/>
            <person name="Overton L."/>
            <person name="Reardon M."/>
            <person name="Tsitrin T."/>
            <person name="Vuong H."/>
            <person name="Weaver B."/>
            <person name="Ciecko A."/>
            <person name="Tallon L."/>
            <person name="Jackson J."/>
            <person name="Pai G."/>
            <person name="Aken S.V."/>
            <person name="Utterback T."/>
            <person name="Reidmuller S."/>
            <person name="Feldblyum T."/>
            <person name="Hsiao J."/>
            <person name="Zismann V."/>
            <person name="Iobst S."/>
            <person name="de Vazeille A.R."/>
            <person name="Buell C.R."/>
            <person name="Ying K."/>
            <person name="Li Y."/>
            <person name="Lu T."/>
            <person name="Huang Y."/>
            <person name="Zhao Q."/>
            <person name="Feng Q."/>
            <person name="Zhang L."/>
            <person name="Zhu J."/>
            <person name="Weng Q."/>
            <person name="Mu J."/>
            <person name="Lu Y."/>
            <person name="Fan D."/>
            <person name="Liu Y."/>
            <person name="Guan J."/>
            <person name="Zhang Y."/>
            <person name="Yu S."/>
            <person name="Liu X."/>
            <person name="Zhang Y."/>
            <person name="Hong G."/>
            <person name="Han B."/>
            <person name="Choisne N."/>
            <person name="Demange N."/>
            <person name="Orjeda G."/>
            <person name="Samain S."/>
            <person name="Cattolico L."/>
            <person name="Pelletier E."/>
            <person name="Couloux A."/>
            <person name="Segurens B."/>
            <person name="Wincker P."/>
            <person name="D'Hont A."/>
            <person name="Scarpelli C."/>
            <person name="Weissenbach J."/>
            <person name="Salanoubat M."/>
            <person name="Quetier F."/>
            <person name="Yu Y."/>
            <person name="Kim H.R."/>
            <person name="Rambo T."/>
            <person name="Currie J."/>
            <person name="Collura K."/>
            <person name="Luo M."/>
            <person name="Yang T."/>
            <person name="Ammiraju J.S.S."/>
            <person name="Engler F."/>
            <person name="Soderlund C."/>
            <person name="Wing R.A."/>
            <person name="Palmer L.E."/>
            <person name="de la Bastide M."/>
            <person name="Spiegel L."/>
            <person name="Nascimento L."/>
            <person name="Zutavern T."/>
            <person name="O'Shaughnessy A."/>
            <person name="Dike S."/>
            <person name="Dedhia N."/>
            <person name="Preston R."/>
            <person name="Balija V."/>
            <person name="McCombie W.R."/>
            <person name="Chow T."/>
            <person name="Chen H."/>
            <person name="Chung M."/>
            <person name="Chen C."/>
            <person name="Shaw J."/>
            <person name="Wu H."/>
            <person name="Hsiao K."/>
            <person name="Chao Y."/>
            <person name="Chu M."/>
            <person name="Cheng C."/>
            <person name="Hour A."/>
            <person name="Lee P."/>
            <person name="Lin S."/>
            <person name="Lin Y."/>
            <person name="Liou J."/>
            <person name="Liu S."/>
            <person name="Hsing Y."/>
            <person name="Raghuvanshi S."/>
            <person name="Mohanty A."/>
            <person name="Bharti A.K."/>
            <person name="Gaur A."/>
            <person name="Gupta V."/>
            <person name="Kumar D."/>
            <person name="Ravi V."/>
            <person name="Vij S."/>
            <person name="Kapur A."/>
            <person name="Khurana P."/>
            <person name="Khurana P."/>
            <person name="Khurana J.P."/>
            <person name="Tyagi A.K."/>
            <person name="Gaikwad K."/>
            <person name="Singh A."/>
            <person name="Dalal V."/>
            <person name="Srivastava S."/>
            <person name="Dixit A."/>
            <person name="Pal A.K."/>
            <person name="Ghazi I.A."/>
            <person name="Yadav M."/>
            <person name="Pandit A."/>
            <person name="Bhargava A."/>
            <person name="Sureshbabu K."/>
            <person name="Batra K."/>
            <person name="Sharma T.R."/>
            <person name="Mohapatra T."/>
            <person name="Singh N.K."/>
            <person name="Messing J."/>
            <person name="Nelson A.B."/>
            <person name="Fuks G."/>
            <person name="Kavchok S."/>
            <person name="Keizer G."/>
            <person name="Linton E."/>
            <person name="Llaca V."/>
            <person name="Song R."/>
            <person name="Tanyolac B."/>
            <person name="Young S."/>
            <person name="Ho-Il K."/>
            <person name="Hahn J.H."/>
            <person name="Sangsakoo G."/>
            <person name="Vanavichit A."/>
            <person name="de Mattos Luiz.A.T."/>
            <person name="Zimmer P.D."/>
            <person name="Malone G."/>
            <person name="Dellagostin O."/>
            <person name="de Oliveira A.C."/>
            <person name="Bevan M."/>
            <person name="Bancroft I."/>
            <person name="Minx P."/>
            <person name="Cordum H."/>
            <person name="Wilson R."/>
            <person name="Cheng Z."/>
            <person name="Jin W."/>
            <person name="Jiang J."/>
            <person name="Leong S.A."/>
            <person name="Iwama H."/>
            <person name="Gojobori T."/>
            <person name="Itoh T."/>
            <person name="Niimura Y."/>
            <person name="Fujii Y."/>
            <person name="Habara T."/>
            <person name="Sakai H."/>
            <person name="Sato Y."/>
            <person name="Wilson G."/>
            <person name="Kumar K."/>
            <person name="McCouch S."/>
            <person name="Juretic N."/>
            <person name="Hoen D."/>
            <person name="Wright S."/>
            <person name="Bruskiewich R."/>
            <person name="Bureau T."/>
            <person name="Miyao A."/>
            <person name="Hirochika H."/>
            <person name="Nishikawa T."/>
            <person name="Kadowaki K."/>
            <person name="Sugiura M."/>
            <person name="Burr B."/>
            <person name="Sasaki T."/>
        </authorList>
    </citation>
    <scope>NUCLEOTIDE SEQUENCE [LARGE SCALE GENOMIC DNA]</scope>
    <source>
        <strain evidence="3">cv. Nipponbare</strain>
    </source>
</reference>
<gene>
    <name evidence="2" type="primary">P0407A09.25</name>
</gene>
<protein>
    <recommendedName>
        <fullName evidence="4">Secreted protein</fullName>
    </recommendedName>
</protein>
<name>Q6K7X4_ORYSJ</name>